<evidence type="ECO:0000313" key="3">
    <source>
        <dbReference type="Proteomes" id="UP000030063"/>
    </source>
</evidence>
<dbReference type="RefSeq" id="WP_025163576.1">
    <property type="nucleotide sequence ID" value="NZ_AWSQ01000001.1"/>
</dbReference>
<comment type="caution">
    <text evidence="2">The sequence shown here is derived from an EMBL/GenBank/DDBJ whole genome shotgun (WGS) entry which is preliminary data.</text>
</comment>
<evidence type="ECO:0000313" key="2">
    <source>
        <dbReference type="EMBL" id="KFX70755.1"/>
    </source>
</evidence>
<organism evidence="2 3">
    <name type="scientific">Pseudomonas taeanensis MS-3</name>
    <dbReference type="NCBI Taxonomy" id="1395571"/>
    <lineage>
        <taxon>Bacteria</taxon>
        <taxon>Pseudomonadati</taxon>
        <taxon>Pseudomonadota</taxon>
        <taxon>Gammaproteobacteria</taxon>
        <taxon>Pseudomonadales</taxon>
        <taxon>Pseudomonadaceae</taxon>
        <taxon>Pseudomonas</taxon>
    </lineage>
</organism>
<evidence type="ECO:0000256" key="1">
    <source>
        <dbReference type="SAM" id="Phobius"/>
    </source>
</evidence>
<keyword evidence="1" id="KW-1133">Transmembrane helix</keyword>
<proteinExistence type="predicted"/>
<feature type="transmembrane region" description="Helical" evidence="1">
    <location>
        <begin position="48"/>
        <end position="70"/>
    </location>
</feature>
<keyword evidence="3" id="KW-1185">Reference proteome</keyword>
<sequence length="138" mass="14831">MLRLSLFFVAGFLAVPFFHQPALGLLHAYGVVPFAPFNLNASAPLGVPAWISASFWGGVWGVLMLSLLRWQADLPQPWLKGLLFGGIALTAVALLVVFPLKGMGFDPALLPGRFLIGFLVNAAWGLGTLIFARTLLGR</sequence>
<keyword evidence="1" id="KW-0472">Membrane</keyword>
<dbReference type="eggNOG" id="ENOG5033646">
    <property type="taxonomic scope" value="Bacteria"/>
</dbReference>
<reference evidence="2 3" key="1">
    <citation type="journal article" date="2014" name="Genome Announc.">
        <title>Draft Genome Sequence of Petroleum Oil-Degrading Marine Bacterium Pseudomonas taeanensis Strain MS-3, Isolated from a Crude Oil-Contaminated Seashore.</title>
        <authorList>
            <person name="Lee S.Y."/>
            <person name="Kim S.H."/>
            <person name="Lee D.G."/>
            <person name="Shin S."/>
            <person name="Yun S.H."/>
            <person name="Choi C.W."/>
            <person name="Chung Y.H."/>
            <person name="Choi J.S."/>
            <person name="Kahng H.Y."/>
            <person name="Kim S.I."/>
        </authorList>
    </citation>
    <scope>NUCLEOTIDE SEQUENCE [LARGE SCALE GENOMIC DNA]</scope>
    <source>
        <strain evidence="2 3">MS-3</strain>
    </source>
</reference>
<accession>A0A0A1YLG5</accession>
<feature type="transmembrane region" description="Helical" evidence="1">
    <location>
        <begin position="82"/>
        <end position="102"/>
    </location>
</feature>
<dbReference type="OrthoDB" id="7062791at2"/>
<gene>
    <name evidence="2" type="ORF">TMS3_0102085</name>
</gene>
<dbReference type="STRING" id="1395571.TMS3_0102085"/>
<dbReference type="Proteomes" id="UP000030063">
    <property type="component" value="Unassembled WGS sequence"/>
</dbReference>
<dbReference type="EMBL" id="AWSQ01000001">
    <property type="protein sequence ID" value="KFX70755.1"/>
    <property type="molecule type" value="Genomic_DNA"/>
</dbReference>
<feature type="transmembrane region" description="Helical" evidence="1">
    <location>
        <begin position="114"/>
        <end position="136"/>
    </location>
</feature>
<protein>
    <recommendedName>
        <fullName evidence="4">Transmembrane protein</fullName>
    </recommendedName>
</protein>
<dbReference type="AlphaFoldDB" id="A0A0A1YLG5"/>
<keyword evidence="1" id="KW-0812">Transmembrane</keyword>
<evidence type="ECO:0008006" key="4">
    <source>
        <dbReference type="Google" id="ProtNLM"/>
    </source>
</evidence>
<name>A0A0A1YLG5_9PSED</name>